<feature type="region of interest" description="Disordered" evidence="1">
    <location>
        <begin position="1"/>
        <end position="70"/>
    </location>
</feature>
<dbReference type="GeneID" id="103584251"/>
<feature type="non-terminal residue" evidence="3">
    <location>
        <position position="177"/>
    </location>
</feature>
<proteinExistence type="predicted"/>
<feature type="compositionally biased region" description="Polar residues" evidence="1">
    <location>
        <begin position="119"/>
        <end position="130"/>
    </location>
</feature>
<evidence type="ECO:0000313" key="3">
    <source>
        <dbReference type="RefSeq" id="XP_008563545.1"/>
    </source>
</evidence>
<feature type="compositionally biased region" description="Low complexity" evidence="1">
    <location>
        <begin position="106"/>
        <end position="118"/>
    </location>
</feature>
<feature type="compositionally biased region" description="Low complexity" evidence="1">
    <location>
        <begin position="1"/>
        <end position="43"/>
    </location>
</feature>
<reference evidence="3" key="1">
    <citation type="submission" date="2025-08" db="UniProtKB">
        <authorList>
            <consortium name="RefSeq"/>
        </authorList>
    </citation>
    <scope>IDENTIFICATION</scope>
</reference>
<evidence type="ECO:0000313" key="2">
    <source>
        <dbReference type="Proteomes" id="UP000694923"/>
    </source>
</evidence>
<gene>
    <name evidence="3" type="primary">LOC103584251</name>
</gene>
<name>A0ABM0Q5A4_GALVR</name>
<dbReference type="RefSeq" id="XP_008563545.1">
    <property type="nucleotide sequence ID" value="XM_008565323.1"/>
</dbReference>
<feature type="compositionally biased region" description="Low complexity" evidence="1">
    <location>
        <begin position="150"/>
        <end position="165"/>
    </location>
</feature>
<evidence type="ECO:0000256" key="1">
    <source>
        <dbReference type="SAM" id="MobiDB-lite"/>
    </source>
</evidence>
<protein>
    <submittedName>
        <fullName evidence="3">Mucin-16-like</fullName>
    </submittedName>
</protein>
<sequence>MEETSSASTLLSLPATTSTSPVSSTSPESSPSSSLPATSLLTSGLMKTTDMFDTSPELEASSIPDLSSTADTEVVRPFTNTALTHVGITSSGHESHSSDLADSETSKATSPTAATSTTEDITVSSSTPAFSETRKIHTKPISSLTSGLKETITSEETSSATETGTVMSELPPSATTE</sequence>
<feature type="region of interest" description="Disordered" evidence="1">
    <location>
        <begin position="86"/>
        <end position="177"/>
    </location>
</feature>
<keyword evidence="2" id="KW-1185">Reference proteome</keyword>
<organism evidence="2 3">
    <name type="scientific">Galeopterus variegatus</name>
    <name type="common">Malayan flying lemur</name>
    <name type="synonym">Cynocephalus variegatus</name>
    <dbReference type="NCBI Taxonomy" id="482537"/>
    <lineage>
        <taxon>Eukaryota</taxon>
        <taxon>Metazoa</taxon>
        <taxon>Chordata</taxon>
        <taxon>Craniata</taxon>
        <taxon>Vertebrata</taxon>
        <taxon>Euteleostomi</taxon>
        <taxon>Mammalia</taxon>
        <taxon>Eutheria</taxon>
        <taxon>Euarchontoglires</taxon>
        <taxon>Dermoptera</taxon>
        <taxon>Cynocephalidae</taxon>
        <taxon>Galeopterus</taxon>
    </lineage>
</organism>
<accession>A0ABM0Q5A4</accession>
<dbReference type="Proteomes" id="UP000694923">
    <property type="component" value="Unplaced"/>
</dbReference>